<evidence type="ECO:0000313" key="2">
    <source>
        <dbReference type="EMBL" id="SFK64823.1"/>
    </source>
</evidence>
<dbReference type="EMBL" id="FOSP01000011">
    <property type="protein sequence ID" value="SFK64823.1"/>
    <property type="molecule type" value="Genomic_DNA"/>
</dbReference>
<dbReference type="STRING" id="52441.SAMN05216302_101178"/>
<gene>
    <name evidence="2" type="ORF">SAMN05216302_101178</name>
</gene>
<keyword evidence="3" id="KW-1185">Reference proteome</keyword>
<keyword evidence="1" id="KW-0175">Coiled coil</keyword>
<evidence type="ECO:0000256" key="1">
    <source>
        <dbReference type="SAM" id="Coils"/>
    </source>
</evidence>
<evidence type="ECO:0000313" key="3">
    <source>
        <dbReference type="Proteomes" id="UP000199533"/>
    </source>
</evidence>
<organism evidence="2 3">
    <name type="scientific">Nitrosomonas aestuarii</name>
    <dbReference type="NCBI Taxonomy" id="52441"/>
    <lineage>
        <taxon>Bacteria</taxon>
        <taxon>Pseudomonadati</taxon>
        <taxon>Pseudomonadota</taxon>
        <taxon>Betaproteobacteria</taxon>
        <taxon>Nitrosomonadales</taxon>
        <taxon>Nitrosomonadaceae</taxon>
        <taxon>Nitrosomonas</taxon>
    </lineage>
</organism>
<sequence length="331" mass="38337">MTLNNNNPWSEISTASPGAISKLRTDSDSAHSVYWFRDDRGHCGLLVEIDNAISKHVLNKARINIRDIQTDVVEIQEEHFRALIIKLEELQNRDVFLKLCIDLIEWINRCHENDDVFHAVCTRLKKWQSLLSGKSKKLLNARERQGLYAELHFISECLNQKDTIKPQNHYDLVKSWEGPEDGQHDFVLNDFAIEIKSIAGNQRSKIRISSEDQLYTHLSELFLRIYFLSETNEDDAGESLNGIVERINNILEDNETRELFDTKLTLARYINLPDYDYPKFKLKDIRTYSVGEGFPRITPDAVPEAVEAVSYDLILAGIERFRTVEDILEKL</sequence>
<protein>
    <submittedName>
        <fullName evidence="2">Putative PD-(D/E)XK family member</fullName>
    </submittedName>
</protein>
<accession>A0A1I4B8F4</accession>
<feature type="coiled-coil region" evidence="1">
    <location>
        <begin position="58"/>
        <end position="93"/>
    </location>
</feature>
<dbReference type="Pfam" id="PF14390">
    <property type="entry name" value="DUF4420"/>
    <property type="match status" value="1"/>
</dbReference>
<reference evidence="3" key="1">
    <citation type="submission" date="2016-10" db="EMBL/GenBank/DDBJ databases">
        <authorList>
            <person name="Varghese N."/>
            <person name="Submissions S."/>
        </authorList>
    </citation>
    <scope>NUCLEOTIDE SEQUENCE [LARGE SCALE GENOMIC DNA]</scope>
    <source>
        <strain evidence="3">Nm69</strain>
    </source>
</reference>
<dbReference type="InterPro" id="IPR025534">
    <property type="entry name" value="DUF4420"/>
</dbReference>
<name>A0A1I4B8F4_9PROT</name>
<dbReference type="Proteomes" id="UP000199533">
    <property type="component" value="Unassembled WGS sequence"/>
</dbReference>
<dbReference type="AlphaFoldDB" id="A0A1I4B8F4"/>
<proteinExistence type="predicted"/>